<dbReference type="InterPro" id="IPR006860">
    <property type="entry name" value="FecR"/>
</dbReference>
<dbReference type="EMBL" id="JNFF01000050">
    <property type="protein sequence ID" value="KEQ30101.1"/>
    <property type="molecule type" value="Genomic_DNA"/>
</dbReference>
<proteinExistence type="predicted"/>
<sequence>MNRQQIESLLDRYLKGETTTAENTVVETWLEENLHSNSPWSGLDEQEKSSWLSGIYQDLEQSREKAPEKIIPVKKKKAPYLQFIATAAALIAVLFAIYLQSSDEYHTNQSLKLTALTVPAEQTRQIMLPDGSKVWVNAGSELKFPETFGGETREVYLSGEAYFDIAHHPDRPFLIHVGKITTKVLGTAFNIKEDKDQHLVTVTVTRGKVGVAAGTRQLGIITPDHELSFNLLNEKVIRRKVDALTSIAWQHRELQFEDVTFEQAVSQLEKRFNVKITFKNNQLKNCRFSGTEPSGAGLEQLLKVICAINHATYQTSEDGSIQIDGKGCN</sequence>
<keyword evidence="1" id="KW-0472">Membrane</keyword>
<gene>
    <name evidence="4" type="ORF">N180_16635</name>
</gene>
<feature type="domain" description="Protein FecR C-terminal" evidence="3">
    <location>
        <begin position="254"/>
        <end position="321"/>
    </location>
</feature>
<organism evidence="4 5">
    <name type="scientific">Pedobacter antarcticus 4BY</name>
    <dbReference type="NCBI Taxonomy" id="1358423"/>
    <lineage>
        <taxon>Bacteria</taxon>
        <taxon>Pseudomonadati</taxon>
        <taxon>Bacteroidota</taxon>
        <taxon>Sphingobacteriia</taxon>
        <taxon>Sphingobacteriales</taxon>
        <taxon>Sphingobacteriaceae</taxon>
        <taxon>Pedobacter</taxon>
    </lineage>
</organism>
<keyword evidence="1" id="KW-0812">Transmembrane</keyword>
<keyword evidence="5" id="KW-1185">Reference proteome</keyword>
<dbReference type="GO" id="GO:0016989">
    <property type="term" value="F:sigma factor antagonist activity"/>
    <property type="evidence" value="ECO:0007669"/>
    <property type="project" value="TreeGrafter"/>
</dbReference>
<comment type="caution">
    <text evidence="4">The sequence shown here is derived from an EMBL/GenBank/DDBJ whole genome shotgun (WGS) entry which is preliminary data.</text>
</comment>
<dbReference type="Gene3D" id="3.55.50.30">
    <property type="match status" value="1"/>
</dbReference>
<evidence type="ECO:0000313" key="4">
    <source>
        <dbReference type="EMBL" id="KEQ30101.1"/>
    </source>
</evidence>
<evidence type="ECO:0000259" key="2">
    <source>
        <dbReference type="Pfam" id="PF04773"/>
    </source>
</evidence>
<accession>A0A081PHC8</accession>
<name>A0A081PHC8_9SPHI</name>
<keyword evidence="1" id="KW-1133">Transmembrane helix</keyword>
<dbReference type="PANTHER" id="PTHR30273:SF2">
    <property type="entry name" value="PROTEIN FECR"/>
    <property type="match status" value="1"/>
</dbReference>
<evidence type="ECO:0008006" key="6">
    <source>
        <dbReference type="Google" id="ProtNLM"/>
    </source>
</evidence>
<dbReference type="InterPro" id="IPR012373">
    <property type="entry name" value="Ferrdict_sens_TM"/>
</dbReference>
<dbReference type="InterPro" id="IPR032508">
    <property type="entry name" value="FecR_C"/>
</dbReference>
<evidence type="ECO:0000259" key="3">
    <source>
        <dbReference type="Pfam" id="PF16344"/>
    </source>
</evidence>
<reference evidence="4 5" key="1">
    <citation type="journal article" date="1992" name="Int. J. Syst. Bacteriol.">
        <title>Sphingobacterium antarcticus sp. nov. a Psychrotrophic Bacterium from the Soils of Schirmacher Oasis, Antarctica.</title>
        <authorList>
            <person name="Shivaji S."/>
            <person name="Ray M.K."/>
            <person name="Rao N.S."/>
            <person name="Saiserr L."/>
            <person name="Jagannadham M.V."/>
            <person name="Kumar G.S."/>
            <person name="Reddy G."/>
            <person name="Bhargava P.M."/>
        </authorList>
    </citation>
    <scope>NUCLEOTIDE SEQUENCE [LARGE SCALE GENOMIC DNA]</scope>
    <source>
        <strain evidence="4 5">4BY</strain>
    </source>
</reference>
<evidence type="ECO:0000256" key="1">
    <source>
        <dbReference type="SAM" id="Phobius"/>
    </source>
</evidence>
<dbReference type="AlphaFoldDB" id="A0A081PHC8"/>
<dbReference type="PANTHER" id="PTHR30273">
    <property type="entry name" value="PERIPLASMIC SIGNAL SENSOR AND SIGMA FACTOR ACTIVATOR FECR-RELATED"/>
    <property type="match status" value="1"/>
</dbReference>
<protein>
    <recommendedName>
        <fullName evidence="6">FecR protein domain-containing protein</fullName>
    </recommendedName>
</protein>
<dbReference type="RefSeq" id="WP_051759851.1">
    <property type="nucleotide sequence ID" value="NZ_JNFF01000050.1"/>
</dbReference>
<dbReference type="PIRSF" id="PIRSF018266">
    <property type="entry name" value="FecR"/>
    <property type="match status" value="1"/>
</dbReference>
<dbReference type="Proteomes" id="UP000028007">
    <property type="component" value="Unassembled WGS sequence"/>
</dbReference>
<dbReference type="OrthoDB" id="697544at2"/>
<evidence type="ECO:0000313" key="5">
    <source>
        <dbReference type="Proteomes" id="UP000028007"/>
    </source>
</evidence>
<dbReference type="eggNOG" id="COG3712">
    <property type="taxonomic scope" value="Bacteria"/>
</dbReference>
<feature type="domain" description="FecR protein" evidence="2">
    <location>
        <begin position="117"/>
        <end position="209"/>
    </location>
</feature>
<dbReference type="Pfam" id="PF04773">
    <property type="entry name" value="FecR"/>
    <property type="match status" value="1"/>
</dbReference>
<dbReference type="Pfam" id="PF16344">
    <property type="entry name" value="FecR_C"/>
    <property type="match status" value="1"/>
</dbReference>
<feature type="transmembrane region" description="Helical" evidence="1">
    <location>
        <begin position="80"/>
        <end position="99"/>
    </location>
</feature>
<dbReference type="Gene3D" id="2.60.120.1440">
    <property type="match status" value="1"/>
</dbReference>